<dbReference type="EMBL" id="CP015118">
    <property type="protein sequence ID" value="ARN22658.1"/>
    <property type="molecule type" value="Genomic_DNA"/>
</dbReference>
<proteinExistence type="predicted"/>
<accession>A0A1W6LER2</accession>
<dbReference type="Gene3D" id="3.40.50.150">
    <property type="entry name" value="Vaccinia Virus protein VP39"/>
    <property type="match status" value="1"/>
</dbReference>
<dbReference type="Proteomes" id="UP000193427">
    <property type="component" value="Chromosome"/>
</dbReference>
<gene>
    <name evidence="1" type="ORF">A4W93_23610</name>
</gene>
<dbReference type="STRING" id="946333.A4W93_23610"/>
<keyword evidence="2" id="KW-1185">Reference proteome</keyword>
<protein>
    <recommendedName>
        <fullName evidence="3">Methyltransferase domain-containing protein</fullName>
    </recommendedName>
</protein>
<dbReference type="SUPFAM" id="SSF53335">
    <property type="entry name" value="S-adenosyl-L-methionine-dependent methyltransferases"/>
    <property type="match status" value="1"/>
</dbReference>
<organism evidence="1 2">
    <name type="scientific">Piscinibacter gummiphilus</name>
    <dbReference type="NCBI Taxonomy" id="946333"/>
    <lineage>
        <taxon>Bacteria</taxon>
        <taxon>Pseudomonadati</taxon>
        <taxon>Pseudomonadota</taxon>
        <taxon>Betaproteobacteria</taxon>
        <taxon>Burkholderiales</taxon>
        <taxon>Sphaerotilaceae</taxon>
        <taxon>Piscinibacter</taxon>
    </lineage>
</organism>
<dbReference type="InterPro" id="IPR029063">
    <property type="entry name" value="SAM-dependent_MTases_sf"/>
</dbReference>
<evidence type="ECO:0000313" key="1">
    <source>
        <dbReference type="EMBL" id="ARN22658.1"/>
    </source>
</evidence>
<sequence length="397" mass="43989">MPFEVVSERRVESERLPFVSHPMEWCDAQLFDAARLTLDLQKDAVAEGFDLKDASAWNVLFDGARPVFCDLMSFVPLAGRKWWAAGQFARHFVLPLAVARSRGLQARTAFLVSRDGLLPEDARRLFGISRFFTRFWPAMAGGGSGVAAVAASPDPTASRESIVSYRGGLQETLSWMVDGGRPSGVGSSNWAAYREHREHYPEGSVDRKREAVQRWLGTLAPQWVLDLGCNTGEFSRLAVAAGARVVAVDGDHDAIQSLYLSQRGARDILPLIAMLDDLSGGRGWAGREHPGLLQRLEGRFDVVLVLALVHHLIVSSSIPLAEVAGFVRRCTRQRAVVEWIDEGDPQMQLLCSQRQRDPRDFSIDLQRQAFLDAGFEIEEEVVLSPGSRRLALLRAGR</sequence>
<dbReference type="AlphaFoldDB" id="A0A1W6LER2"/>
<evidence type="ECO:0000313" key="2">
    <source>
        <dbReference type="Proteomes" id="UP000193427"/>
    </source>
</evidence>
<dbReference type="KEGG" id="rgu:A4W93_23610"/>
<reference evidence="1 2" key="1">
    <citation type="submission" date="2016-04" db="EMBL/GenBank/DDBJ databases">
        <title>Complete genome sequence of natural rubber-degrading, novel Gram-negative bacterium, Rhizobacter gummiphilus strain NS21.</title>
        <authorList>
            <person name="Tabata M."/>
            <person name="Kasai D."/>
            <person name="Fukuda M."/>
        </authorList>
    </citation>
    <scope>NUCLEOTIDE SEQUENCE [LARGE SCALE GENOMIC DNA]</scope>
    <source>
        <strain evidence="1 2">NS21</strain>
    </source>
</reference>
<name>A0A1W6LER2_9BURK</name>
<evidence type="ECO:0008006" key="3">
    <source>
        <dbReference type="Google" id="ProtNLM"/>
    </source>
</evidence>